<evidence type="ECO:0000256" key="1">
    <source>
        <dbReference type="SAM" id="MobiDB-lite"/>
    </source>
</evidence>
<dbReference type="RefSeq" id="WP_259428894.1">
    <property type="nucleotide sequence ID" value="NZ_JANWTC010000020.1"/>
</dbReference>
<protein>
    <recommendedName>
        <fullName evidence="5">Serine/threonine protein kinase</fullName>
    </recommendedName>
</protein>
<evidence type="ECO:0000313" key="3">
    <source>
        <dbReference type="EMBL" id="MCS5480836.1"/>
    </source>
</evidence>
<gene>
    <name evidence="3" type="ORF">NYP18_14420</name>
</gene>
<feature type="compositionally biased region" description="Pro residues" evidence="1">
    <location>
        <begin position="106"/>
        <end position="117"/>
    </location>
</feature>
<keyword evidence="2" id="KW-0472">Membrane</keyword>
<dbReference type="EMBL" id="JANWTC010000020">
    <property type="protein sequence ID" value="MCS5480836.1"/>
    <property type="molecule type" value="Genomic_DNA"/>
</dbReference>
<dbReference type="Proteomes" id="UP001205965">
    <property type="component" value="Unassembled WGS sequence"/>
</dbReference>
<comment type="caution">
    <text evidence="3">The sequence shown here is derived from an EMBL/GenBank/DDBJ whole genome shotgun (WGS) entry which is preliminary data.</text>
</comment>
<feature type="transmembrane region" description="Helical" evidence="2">
    <location>
        <begin position="31"/>
        <end position="50"/>
    </location>
</feature>
<evidence type="ECO:0008006" key="5">
    <source>
        <dbReference type="Google" id="ProtNLM"/>
    </source>
</evidence>
<keyword evidence="2" id="KW-0812">Transmembrane</keyword>
<evidence type="ECO:0000313" key="4">
    <source>
        <dbReference type="Proteomes" id="UP001205965"/>
    </source>
</evidence>
<sequence>MTPQDPGNPFQPTPEYYPSNEPPRRQRSGPAIALLVLLVIAAVALGVWIYTALLGGDSDGGGTTATTSTAPPTVTSTAPPTTSEAPVTVTVTETPAPTQEETPEAETPPPPPPPPPAETGYRAPASAEQCAANVNWRIFRANGQTSCGFAEAVAVQMAPYTGLPGSALIYATSPVTGQEYEMRCIGQGGNSFVCEGGNNAVVVLEDRSVRD</sequence>
<proteinExistence type="predicted"/>
<feature type="region of interest" description="Disordered" evidence="1">
    <location>
        <begin position="1"/>
        <end position="26"/>
    </location>
</feature>
<keyword evidence="2" id="KW-1133">Transmembrane helix</keyword>
<organism evidence="3 4">
    <name type="scientific">Corynebacterium lemuris</name>
    <dbReference type="NCBI Taxonomy" id="1859292"/>
    <lineage>
        <taxon>Bacteria</taxon>
        <taxon>Bacillati</taxon>
        <taxon>Actinomycetota</taxon>
        <taxon>Actinomycetes</taxon>
        <taxon>Mycobacteriales</taxon>
        <taxon>Corynebacteriaceae</taxon>
        <taxon>Corynebacterium</taxon>
    </lineage>
</organism>
<accession>A0ABT2G0A8</accession>
<name>A0ABT2G0A8_9CORY</name>
<keyword evidence="4" id="KW-1185">Reference proteome</keyword>
<evidence type="ECO:0000256" key="2">
    <source>
        <dbReference type="SAM" id="Phobius"/>
    </source>
</evidence>
<feature type="compositionally biased region" description="Low complexity" evidence="1">
    <location>
        <begin position="64"/>
        <end position="100"/>
    </location>
</feature>
<reference evidence="3 4" key="1">
    <citation type="submission" date="2022-08" db="EMBL/GenBank/DDBJ databases">
        <title>YIM 101645 draft genome.</title>
        <authorList>
            <person name="Chen X."/>
        </authorList>
    </citation>
    <scope>NUCLEOTIDE SEQUENCE [LARGE SCALE GENOMIC DNA]</scope>
    <source>
        <strain evidence="3 4">YIM 101645</strain>
    </source>
</reference>
<feature type="region of interest" description="Disordered" evidence="1">
    <location>
        <begin position="56"/>
        <end position="126"/>
    </location>
</feature>